<dbReference type="InterPro" id="IPR027417">
    <property type="entry name" value="P-loop_NTPase"/>
</dbReference>
<dbReference type="Gene3D" id="3.40.50.300">
    <property type="entry name" value="P-loop containing nucleotide triphosphate hydrolases"/>
    <property type="match status" value="1"/>
</dbReference>
<organism evidence="1 2">
    <name type="scientific">Naumannella halotolerans</name>
    <dbReference type="NCBI Taxonomy" id="993414"/>
    <lineage>
        <taxon>Bacteria</taxon>
        <taxon>Bacillati</taxon>
        <taxon>Actinomycetota</taxon>
        <taxon>Actinomycetes</taxon>
        <taxon>Propionibacteriales</taxon>
        <taxon>Propionibacteriaceae</taxon>
        <taxon>Naumannella</taxon>
    </lineage>
</organism>
<dbReference type="RefSeq" id="WP_208292944.1">
    <property type="nucleotide sequence ID" value="NZ_SOAW01000002.1"/>
</dbReference>
<gene>
    <name evidence="1" type="ORF">CLV29_2476</name>
</gene>
<evidence type="ECO:0000313" key="2">
    <source>
        <dbReference type="Proteomes" id="UP000295371"/>
    </source>
</evidence>
<dbReference type="GO" id="GO:0016301">
    <property type="term" value="F:kinase activity"/>
    <property type="evidence" value="ECO:0007669"/>
    <property type="project" value="UniProtKB-KW"/>
</dbReference>
<dbReference type="AlphaFoldDB" id="A0A4R7J1W4"/>
<dbReference type="SUPFAM" id="SSF52540">
    <property type="entry name" value="P-loop containing nucleoside triphosphate hydrolases"/>
    <property type="match status" value="1"/>
</dbReference>
<dbReference type="EMBL" id="SOAW01000002">
    <property type="protein sequence ID" value="TDT31064.1"/>
    <property type="molecule type" value="Genomic_DNA"/>
</dbReference>
<dbReference type="Pfam" id="PF13671">
    <property type="entry name" value="AAA_33"/>
    <property type="match status" value="1"/>
</dbReference>
<name>A0A4R7J1W4_9ACTN</name>
<keyword evidence="1" id="KW-0808">Transferase</keyword>
<proteinExistence type="predicted"/>
<comment type="caution">
    <text evidence="1">The sequence shown here is derived from an EMBL/GenBank/DDBJ whole genome shotgun (WGS) entry which is preliminary data.</text>
</comment>
<protein>
    <submittedName>
        <fullName evidence="1">Putative kinase</fullName>
    </submittedName>
</protein>
<keyword evidence="1" id="KW-0418">Kinase</keyword>
<accession>A0A4R7J1W4</accession>
<sequence length="165" mass="18356">MTPTVVSGGVTHVVFMCGPAGAGKSTVARALEADGFVRLSFDQEAWDRGLRAMPLPTAEHAEIEARLRQRLVDLVTDGRDVVLDFSFWSRHMRQRWRDLLEPLGVVPETFYLAADRQTCLDRIAARNLAHGDDFTLAPDLAASYFDSFEPPTEDEGPLRIIAVSR</sequence>
<reference evidence="1 2" key="1">
    <citation type="submission" date="2019-03" db="EMBL/GenBank/DDBJ databases">
        <title>Genomic Encyclopedia of Archaeal and Bacterial Type Strains, Phase II (KMG-II): from individual species to whole genera.</title>
        <authorList>
            <person name="Goeker M."/>
        </authorList>
    </citation>
    <scope>NUCLEOTIDE SEQUENCE [LARGE SCALE GENOMIC DNA]</scope>
    <source>
        <strain evidence="1 2">DSM 24323</strain>
    </source>
</reference>
<dbReference type="Proteomes" id="UP000295371">
    <property type="component" value="Unassembled WGS sequence"/>
</dbReference>
<keyword evidence="2" id="KW-1185">Reference proteome</keyword>
<evidence type="ECO:0000313" key="1">
    <source>
        <dbReference type="EMBL" id="TDT31064.1"/>
    </source>
</evidence>